<evidence type="ECO:0000313" key="2">
    <source>
        <dbReference type="Proteomes" id="UP000235145"/>
    </source>
</evidence>
<sequence>MCDASNYAIGAILVPKLLSIRIMRLSVLDGEERCKAKTHQMNPESFQMKLFSHCGTSFRMSISFPSFNQFLGIPILLTFWPRGAIPTHSQMLKKIN</sequence>
<organism evidence="1 2">
    <name type="scientific">Lactuca sativa</name>
    <name type="common">Garden lettuce</name>
    <dbReference type="NCBI Taxonomy" id="4236"/>
    <lineage>
        <taxon>Eukaryota</taxon>
        <taxon>Viridiplantae</taxon>
        <taxon>Streptophyta</taxon>
        <taxon>Embryophyta</taxon>
        <taxon>Tracheophyta</taxon>
        <taxon>Spermatophyta</taxon>
        <taxon>Magnoliopsida</taxon>
        <taxon>eudicotyledons</taxon>
        <taxon>Gunneridae</taxon>
        <taxon>Pentapetalae</taxon>
        <taxon>asterids</taxon>
        <taxon>campanulids</taxon>
        <taxon>Asterales</taxon>
        <taxon>Asteraceae</taxon>
        <taxon>Cichorioideae</taxon>
        <taxon>Cichorieae</taxon>
        <taxon>Lactucinae</taxon>
        <taxon>Lactuca</taxon>
    </lineage>
</organism>
<protein>
    <submittedName>
        <fullName evidence="1">Uncharacterized protein</fullName>
    </submittedName>
</protein>
<proteinExistence type="predicted"/>
<reference evidence="1 2" key="1">
    <citation type="journal article" date="2017" name="Nat. Commun.">
        <title>Genome assembly with in vitro proximity ligation data and whole-genome triplication in lettuce.</title>
        <authorList>
            <person name="Reyes-Chin-Wo S."/>
            <person name="Wang Z."/>
            <person name="Yang X."/>
            <person name="Kozik A."/>
            <person name="Arikit S."/>
            <person name="Song C."/>
            <person name="Xia L."/>
            <person name="Froenicke L."/>
            <person name="Lavelle D.O."/>
            <person name="Truco M.J."/>
            <person name="Xia R."/>
            <person name="Zhu S."/>
            <person name="Xu C."/>
            <person name="Xu H."/>
            <person name="Xu X."/>
            <person name="Cox K."/>
            <person name="Korf I."/>
            <person name="Meyers B.C."/>
            <person name="Michelmore R.W."/>
        </authorList>
    </citation>
    <scope>NUCLEOTIDE SEQUENCE [LARGE SCALE GENOMIC DNA]</scope>
    <source>
        <strain evidence="2">cv. Salinas</strain>
        <tissue evidence="1">Seedlings</tissue>
    </source>
</reference>
<accession>A0A9R1X0J0</accession>
<dbReference type="Proteomes" id="UP000235145">
    <property type="component" value="Unassembled WGS sequence"/>
</dbReference>
<dbReference type="EMBL" id="NBSK02000008">
    <property type="protein sequence ID" value="KAJ0191912.1"/>
    <property type="molecule type" value="Genomic_DNA"/>
</dbReference>
<dbReference type="AlphaFoldDB" id="A0A9R1X0J0"/>
<evidence type="ECO:0000313" key="1">
    <source>
        <dbReference type="EMBL" id="KAJ0191912.1"/>
    </source>
</evidence>
<keyword evidence="2" id="KW-1185">Reference proteome</keyword>
<name>A0A9R1X0J0_LACSA</name>
<gene>
    <name evidence="1" type="ORF">LSAT_V11C800448470</name>
</gene>
<comment type="caution">
    <text evidence="1">The sequence shown here is derived from an EMBL/GenBank/DDBJ whole genome shotgun (WGS) entry which is preliminary data.</text>
</comment>